<dbReference type="SUPFAM" id="SSF54427">
    <property type="entry name" value="NTF2-like"/>
    <property type="match status" value="1"/>
</dbReference>
<evidence type="ECO:0000259" key="1">
    <source>
        <dbReference type="Pfam" id="PF12680"/>
    </source>
</evidence>
<protein>
    <submittedName>
        <fullName evidence="2">SnoaL-like protein</fullName>
    </submittedName>
</protein>
<dbReference type="RefSeq" id="WP_116174132.1">
    <property type="nucleotide sequence ID" value="NZ_CP144375.1"/>
</dbReference>
<dbReference type="InterPro" id="IPR037401">
    <property type="entry name" value="SnoaL-like"/>
</dbReference>
<gene>
    <name evidence="2" type="ORF">BCF44_103606</name>
</gene>
<dbReference type="AlphaFoldDB" id="A0A3E0I1U8"/>
<evidence type="ECO:0000313" key="3">
    <source>
        <dbReference type="Proteomes" id="UP000256269"/>
    </source>
</evidence>
<accession>A0A3E0I1U8</accession>
<dbReference type="InterPro" id="IPR032710">
    <property type="entry name" value="NTF2-like_dom_sf"/>
</dbReference>
<comment type="caution">
    <text evidence="2">The sequence shown here is derived from an EMBL/GenBank/DDBJ whole genome shotgun (WGS) entry which is preliminary data.</text>
</comment>
<organism evidence="2 3">
    <name type="scientific">Kutzneria buriramensis</name>
    <dbReference type="NCBI Taxonomy" id="1045776"/>
    <lineage>
        <taxon>Bacteria</taxon>
        <taxon>Bacillati</taxon>
        <taxon>Actinomycetota</taxon>
        <taxon>Actinomycetes</taxon>
        <taxon>Pseudonocardiales</taxon>
        <taxon>Pseudonocardiaceae</taxon>
        <taxon>Kutzneria</taxon>
    </lineage>
</organism>
<sequence>MIDRIRAALDSADPARFAELLHPDARWGESCRTRDEVIAWYQGLLDQGVRFTVQDIRADGDLLHVTLDVTGPDGSWTAHQAVRVAGDQVVEIQPEE</sequence>
<dbReference type="Pfam" id="PF12680">
    <property type="entry name" value="SnoaL_2"/>
    <property type="match status" value="1"/>
</dbReference>
<dbReference type="OrthoDB" id="3854773at2"/>
<evidence type="ECO:0000313" key="2">
    <source>
        <dbReference type="EMBL" id="REH52155.1"/>
    </source>
</evidence>
<keyword evidence="3" id="KW-1185">Reference proteome</keyword>
<proteinExistence type="predicted"/>
<reference evidence="2 3" key="1">
    <citation type="submission" date="2018-08" db="EMBL/GenBank/DDBJ databases">
        <title>Genomic Encyclopedia of Archaeal and Bacterial Type Strains, Phase II (KMG-II): from individual species to whole genera.</title>
        <authorList>
            <person name="Goeker M."/>
        </authorList>
    </citation>
    <scope>NUCLEOTIDE SEQUENCE [LARGE SCALE GENOMIC DNA]</scope>
    <source>
        <strain evidence="2 3">DSM 45791</strain>
    </source>
</reference>
<dbReference type="Proteomes" id="UP000256269">
    <property type="component" value="Unassembled WGS sequence"/>
</dbReference>
<dbReference type="Gene3D" id="3.10.450.50">
    <property type="match status" value="1"/>
</dbReference>
<name>A0A3E0I1U8_9PSEU</name>
<feature type="domain" description="SnoaL-like" evidence="1">
    <location>
        <begin position="4"/>
        <end position="91"/>
    </location>
</feature>
<dbReference type="EMBL" id="QUNO01000003">
    <property type="protein sequence ID" value="REH52155.1"/>
    <property type="molecule type" value="Genomic_DNA"/>
</dbReference>